<organism evidence="9 10">
    <name type="scientific">Heterostelium pallidum (strain ATCC 26659 / Pp 5 / PN500)</name>
    <name type="common">Cellular slime mold</name>
    <name type="synonym">Polysphondylium pallidum</name>
    <dbReference type="NCBI Taxonomy" id="670386"/>
    <lineage>
        <taxon>Eukaryota</taxon>
        <taxon>Amoebozoa</taxon>
        <taxon>Evosea</taxon>
        <taxon>Eumycetozoa</taxon>
        <taxon>Dictyostelia</taxon>
        <taxon>Acytosteliales</taxon>
        <taxon>Acytosteliaceae</taxon>
        <taxon>Heterostelium</taxon>
    </lineage>
</organism>
<evidence type="ECO:0000256" key="6">
    <source>
        <dbReference type="ARBA" id="ARBA00023042"/>
    </source>
</evidence>
<evidence type="ECO:0000256" key="3">
    <source>
        <dbReference type="ARBA" id="ARBA00022679"/>
    </source>
</evidence>
<sequence length="234" mass="26718">MQRTPIWQFRAFQNWVKTVLISELVEKDGSVAELFCGHGLDTGKWERAKIGSYIGIDTDRIALTEAESKWQQKNCPYTAQFLNIDLLERSVDKELAPDIQFDIVTCFDGMQKAFSDLSHANTFLHNVSSRLKDGGYFFGIIPDSSAIWYKSQKVISGLPCIKSSLFNIDFDSDIFTFFGSRYQLSMKDGSNVTDNLIHFPTFINLVTLINNFIKGLYTTFIFYKEVEQPLIIQG</sequence>
<keyword evidence="5" id="KW-0694">RNA-binding</keyword>
<keyword evidence="2" id="KW-0489">Methyltransferase</keyword>
<evidence type="ECO:0000313" key="9">
    <source>
        <dbReference type="EMBL" id="EFA77214.1"/>
    </source>
</evidence>
<dbReference type="GO" id="GO:0004482">
    <property type="term" value="F:mRNA 5'-cap (guanine-N7-)-methyltransferase activity"/>
    <property type="evidence" value="ECO:0007669"/>
    <property type="project" value="UniProtKB-EC"/>
</dbReference>
<dbReference type="InterPro" id="IPR029063">
    <property type="entry name" value="SAM-dependent_MTases_sf"/>
</dbReference>
<feature type="domain" description="MRNA cap 0 methyltransferase" evidence="8">
    <location>
        <begin position="4"/>
        <end position="234"/>
    </location>
</feature>
<dbReference type="OMA" id="LDEMEWQ"/>
<keyword evidence="6" id="KW-0507">mRNA processing</keyword>
<dbReference type="PANTHER" id="PTHR12189:SF3">
    <property type="entry name" value="MRNA (GUANINE-N(7))-METHYLTRANSFERASE"/>
    <property type="match status" value="1"/>
</dbReference>
<proteinExistence type="predicted"/>
<dbReference type="InParanoid" id="D3BMK2"/>
<keyword evidence="4" id="KW-0949">S-adenosyl-L-methionine</keyword>
<dbReference type="CDD" id="cd02440">
    <property type="entry name" value="AdoMet_MTases"/>
    <property type="match status" value="1"/>
</dbReference>
<evidence type="ECO:0000256" key="1">
    <source>
        <dbReference type="ARBA" id="ARBA00011926"/>
    </source>
</evidence>
<dbReference type="Gene3D" id="3.40.50.150">
    <property type="entry name" value="Vaccinia Virus protein VP39"/>
    <property type="match status" value="1"/>
</dbReference>
<dbReference type="FunCoup" id="D3BMK2">
    <property type="interactions" value="1"/>
</dbReference>
<evidence type="ECO:0000313" key="10">
    <source>
        <dbReference type="Proteomes" id="UP000001396"/>
    </source>
</evidence>
<protein>
    <recommendedName>
        <fullName evidence="1">mRNA (guanine-N(7))-methyltransferase</fullName>
        <ecNumber evidence="1">2.1.1.56</ecNumber>
    </recommendedName>
</protein>
<keyword evidence="3" id="KW-0808">Transferase</keyword>
<evidence type="ECO:0000256" key="5">
    <source>
        <dbReference type="ARBA" id="ARBA00022884"/>
    </source>
</evidence>
<keyword evidence="10" id="KW-1185">Reference proteome</keyword>
<comment type="caution">
    <text evidence="9">The sequence shown here is derived from an EMBL/GenBank/DDBJ whole genome shotgun (WGS) entry which is preliminary data.</text>
</comment>
<dbReference type="RefSeq" id="XP_020429343.1">
    <property type="nucleotide sequence ID" value="XM_020583156.1"/>
</dbReference>
<dbReference type="GO" id="GO:0003723">
    <property type="term" value="F:RNA binding"/>
    <property type="evidence" value="ECO:0007669"/>
    <property type="project" value="UniProtKB-KW"/>
</dbReference>
<dbReference type="InterPro" id="IPR039753">
    <property type="entry name" value="RG7MT1"/>
</dbReference>
<dbReference type="STRING" id="670386.D3BMK2"/>
<accession>D3BMK2</accession>
<evidence type="ECO:0000256" key="2">
    <source>
        <dbReference type="ARBA" id="ARBA00022603"/>
    </source>
</evidence>
<dbReference type="AlphaFoldDB" id="D3BMK2"/>
<evidence type="ECO:0000256" key="4">
    <source>
        <dbReference type="ARBA" id="ARBA00022691"/>
    </source>
</evidence>
<name>D3BMK2_HETP5</name>
<keyword evidence="6" id="KW-0506">mRNA capping</keyword>
<dbReference type="InterPro" id="IPR004971">
    <property type="entry name" value="mRNA_G-N7_MeTrfase_dom"/>
</dbReference>
<dbReference type="GO" id="GO:0005634">
    <property type="term" value="C:nucleus"/>
    <property type="evidence" value="ECO:0007669"/>
    <property type="project" value="TreeGrafter"/>
</dbReference>
<evidence type="ECO:0000256" key="7">
    <source>
        <dbReference type="ARBA" id="ARBA00044712"/>
    </source>
</evidence>
<dbReference type="Pfam" id="PF03291">
    <property type="entry name" value="mRNA_G-N7_MeTrfase"/>
    <property type="match status" value="1"/>
</dbReference>
<dbReference type="PROSITE" id="PS51562">
    <property type="entry name" value="RNA_CAP0_MT"/>
    <property type="match status" value="1"/>
</dbReference>
<gene>
    <name evidence="9" type="ORF">PPL_12423</name>
</gene>
<dbReference type="SUPFAM" id="SSF53335">
    <property type="entry name" value="S-adenosyl-L-methionine-dependent methyltransferases"/>
    <property type="match status" value="1"/>
</dbReference>
<comment type="catalytic activity">
    <reaction evidence="7">
        <text>a 5'-end (5'-triphosphoguanosine)-ribonucleoside in mRNA + S-adenosyl-L-methionine = a 5'-end (N(7)-methyl 5'-triphosphoguanosine)-ribonucleoside in mRNA + S-adenosyl-L-homocysteine</text>
        <dbReference type="Rhea" id="RHEA:67008"/>
        <dbReference type="Rhea" id="RHEA-COMP:17166"/>
        <dbReference type="Rhea" id="RHEA-COMP:17167"/>
        <dbReference type="ChEBI" id="CHEBI:57856"/>
        <dbReference type="ChEBI" id="CHEBI:59789"/>
        <dbReference type="ChEBI" id="CHEBI:156461"/>
        <dbReference type="ChEBI" id="CHEBI:167617"/>
        <dbReference type="EC" id="2.1.1.56"/>
    </reaction>
</comment>
<dbReference type="PANTHER" id="PTHR12189">
    <property type="entry name" value="MRNA GUANINE-7- METHYLTRANSFERASE"/>
    <property type="match status" value="1"/>
</dbReference>
<dbReference type="EC" id="2.1.1.56" evidence="1"/>
<dbReference type="GeneID" id="31367890"/>
<dbReference type="EMBL" id="ADBJ01000043">
    <property type="protein sequence ID" value="EFA77214.1"/>
    <property type="molecule type" value="Genomic_DNA"/>
</dbReference>
<evidence type="ECO:0000259" key="8">
    <source>
        <dbReference type="PROSITE" id="PS51562"/>
    </source>
</evidence>
<dbReference type="Proteomes" id="UP000001396">
    <property type="component" value="Unassembled WGS sequence"/>
</dbReference>
<reference evidence="9 10" key="1">
    <citation type="journal article" date="2011" name="Genome Res.">
        <title>Phylogeny-wide analysis of social amoeba genomes highlights ancient origins for complex intercellular communication.</title>
        <authorList>
            <person name="Heidel A.J."/>
            <person name="Lawal H.M."/>
            <person name="Felder M."/>
            <person name="Schilde C."/>
            <person name="Helps N.R."/>
            <person name="Tunggal B."/>
            <person name="Rivero F."/>
            <person name="John U."/>
            <person name="Schleicher M."/>
            <person name="Eichinger L."/>
            <person name="Platzer M."/>
            <person name="Noegel A.A."/>
            <person name="Schaap P."/>
            <person name="Gloeckner G."/>
        </authorList>
    </citation>
    <scope>NUCLEOTIDE SEQUENCE [LARGE SCALE GENOMIC DNA]</scope>
    <source>
        <strain evidence="10">ATCC 26659 / Pp 5 / PN500</strain>
    </source>
</reference>